<dbReference type="EMBL" id="ATLV01015011">
    <property type="status" value="NOT_ANNOTATED_CDS"/>
    <property type="molecule type" value="Genomic_DNA"/>
</dbReference>
<organism evidence="2">
    <name type="scientific">Anopheles sinensis</name>
    <name type="common">Mosquito</name>
    <dbReference type="NCBI Taxonomy" id="74873"/>
    <lineage>
        <taxon>Eukaryota</taxon>
        <taxon>Metazoa</taxon>
        <taxon>Ecdysozoa</taxon>
        <taxon>Arthropoda</taxon>
        <taxon>Hexapoda</taxon>
        <taxon>Insecta</taxon>
        <taxon>Pterygota</taxon>
        <taxon>Neoptera</taxon>
        <taxon>Endopterygota</taxon>
        <taxon>Diptera</taxon>
        <taxon>Nematocera</taxon>
        <taxon>Culicoidea</taxon>
        <taxon>Culicidae</taxon>
        <taxon>Anophelinae</taxon>
        <taxon>Anopheles</taxon>
    </lineage>
</organism>
<keyword evidence="2" id="KW-0808">Transferase</keyword>
<evidence type="ECO:0000313" key="3">
    <source>
        <dbReference type="EnsemblMetazoa" id="ASIC007284-PA"/>
    </source>
</evidence>
<evidence type="ECO:0000313" key="4">
    <source>
        <dbReference type="Proteomes" id="UP000030765"/>
    </source>
</evidence>
<feature type="compositionally biased region" description="Polar residues" evidence="1">
    <location>
        <begin position="27"/>
        <end position="38"/>
    </location>
</feature>
<feature type="region of interest" description="Disordered" evidence="1">
    <location>
        <begin position="27"/>
        <end position="56"/>
    </location>
</feature>
<proteinExistence type="predicted"/>
<dbReference type="AlphaFoldDB" id="A0A084VPL1"/>
<reference evidence="3" key="2">
    <citation type="submission" date="2020-05" db="UniProtKB">
        <authorList>
            <consortium name="EnsemblMetazoa"/>
        </authorList>
    </citation>
    <scope>IDENTIFICATION</scope>
</reference>
<sequence>MFREPVRVMRLQQLSEFSGVLRQTQTLPNRSHPANNWQHHLPQDTVRPSPARSRSEIGKRLVPKSGIITAFGHVRTINFVAPFHPEGPIRVAPPLSADCPVMRMLGTRDIYHYLRHHKPPMVQPSGKRERT</sequence>
<dbReference type="EMBL" id="KE524999">
    <property type="protein sequence ID" value="KFB39905.1"/>
    <property type="molecule type" value="Genomic_DNA"/>
</dbReference>
<evidence type="ECO:0000313" key="2">
    <source>
        <dbReference type="EMBL" id="KFB39905.1"/>
    </source>
</evidence>
<gene>
    <name evidence="2" type="ORF">ZHAS_00007284</name>
</gene>
<dbReference type="EnsemblMetazoa" id="ASIC007284-RA">
    <property type="protein sequence ID" value="ASIC007284-PA"/>
    <property type="gene ID" value="ASIC007284"/>
</dbReference>
<protein>
    <submittedName>
        <fullName evidence="2 3">Xylosyltransferase 1-like protein</fullName>
    </submittedName>
</protein>
<dbReference type="VEuPathDB" id="VectorBase:ASIC007284"/>
<name>A0A084VPL1_ANOSI</name>
<reference evidence="2 4" key="1">
    <citation type="journal article" date="2014" name="BMC Genomics">
        <title>Genome sequence of Anopheles sinensis provides insight into genetics basis of mosquito competence for malaria parasites.</title>
        <authorList>
            <person name="Zhou D."/>
            <person name="Zhang D."/>
            <person name="Ding G."/>
            <person name="Shi L."/>
            <person name="Hou Q."/>
            <person name="Ye Y."/>
            <person name="Xu Y."/>
            <person name="Zhou H."/>
            <person name="Xiong C."/>
            <person name="Li S."/>
            <person name="Yu J."/>
            <person name="Hong S."/>
            <person name="Yu X."/>
            <person name="Zou P."/>
            <person name="Chen C."/>
            <person name="Chang X."/>
            <person name="Wang W."/>
            <person name="Lv Y."/>
            <person name="Sun Y."/>
            <person name="Ma L."/>
            <person name="Shen B."/>
            <person name="Zhu C."/>
        </authorList>
    </citation>
    <scope>NUCLEOTIDE SEQUENCE [LARGE SCALE GENOMIC DNA]</scope>
</reference>
<keyword evidence="4" id="KW-1185">Reference proteome</keyword>
<dbReference type="Proteomes" id="UP000030765">
    <property type="component" value="Unassembled WGS sequence"/>
</dbReference>
<evidence type="ECO:0000256" key="1">
    <source>
        <dbReference type="SAM" id="MobiDB-lite"/>
    </source>
</evidence>
<dbReference type="GO" id="GO:0016740">
    <property type="term" value="F:transferase activity"/>
    <property type="evidence" value="ECO:0007669"/>
    <property type="project" value="UniProtKB-KW"/>
</dbReference>
<accession>A0A084VPL1</accession>